<feature type="transmembrane region" description="Helical" evidence="1">
    <location>
        <begin position="33"/>
        <end position="51"/>
    </location>
</feature>
<dbReference type="AlphaFoldDB" id="A0A937I7G4"/>
<keyword evidence="1" id="KW-0812">Transmembrane</keyword>
<sequence length="289" mass="33010">MPNKTTIPASFVVILLSTLIAFAVNQGSVSISNIPLFGFVVLLIFVIQWLIFIPSFINRTEHFFDLTGSLTFMSASLFTLMAIPEIYLRDIVITLLVVIWATRLGSFLFFRVRKDGGDGRFDVMKTKFWWFLMTWNIQGMWVFLSLAAGLAAMTSQNKIEADIFLVMGTLIWILGFSIEVIADNQKSKFRSNPENKDKFITTGIWSWSRHPNYFGEILLWIGVTVIALPVLQGWQFITLISPIFIIILLTQISGVRLLELRGKKKWGDDEEYKNYIKNTSVLIPLPPKN</sequence>
<evidence type="ECO:0000256" key="1">
    <source>
        <dbReference type="SAM" id="Phobius"/>
    </source>
</evidence>
<feature type="transmembrane region" description="Helical" evidence="1">
    <location>
        <begin position="130"/>
        <end position="151"/>
    </location>
</feature>
<dbReference type="GO" id="GO:0016020">
    <property type="term" value="C:membrane"/>
    <property type="evidence" value="ECO:0007669"/>
    <property type="project" value="TreeGrafter"/>
</dbReference>
<dbReference type="PROSITE" id="PS50244">
    <property type="entry name" value="S5A_REDUCTASE"/>
    <property type="match status" value="1"/>
</dbReference>
<keyword evidence="1" id="KW-1133">Transmembrane helix</keyword>
<evidence type="ECO:0000313" key="2">
    <source>
        <dbReference type="EMBL" id="MBL6811796.1"/>
    </source>
</evidence>
<dbReference type="InterPro" id="IPR010721">
    <property type="entry name" value="UstE-like"/>
</dbReference>
<proteinExistence type="predicted"/>
<reference evidence="2" key="1">
    <citation type="submission" date="2020-10" db="EMBL/GenBank/DDBJ databases">
        <title>Microbiome of the Black Sea water column analyzed by genome centric metagenomics.</title>
        <authorList>
            <person name="Cabello-Yeves P.J."/>
            <person name="Callieri C."/>
            <person name="Picazo A."/>
            <person name="Mehrshad M."/>
            <person name="Haro-Moreno J.M."/>
            <person name="Roda-Garcia J."/>
            <person name="Dzembekova N."/>
            <person name="Slabakova V."/>
            <person name="Slabakova N."/>
            <person name="Moncheva S."/>
            <person name="Rodriguez-Valera F."/>
        </authorList>
    </citation>
    <scope>NUCLEOTIDE SEQUENCE</scope>
    <source>
        <strain evidence="2">BS307-5m-G49</strain>
    </source>
</reference>
<name>A0A937I7G4_9GAMM</name>
<dbReference type="PANTHER" id="PTHR32251">
    <property type="entry name" value="3-OXO-5-ALPHA-STEROID 4-DEHYDROGENASE"/>
    <property type="match status" value="1"/>
</dbReference>
<dbReference type="Proteomes" id="UP000744438">
    <property type="component" value="Unassembled WGS sequence"/>
</dbReference>
<feature type="transmembrane region" description="Helical" evidence="1">
    <location>
        <begin position="213"/>
        <end position="231"/>
    </location>
</feature>
<accession>A0A937I7G4</accession>
<dbReference type="EMBL" id="JADHQC010000012">
    <property type="protein sequence ID" value="MBL6811796.1"/>
    <property type="molecule type" value="Genomic_DNA"/>
</dbReference>
<feature type="transmembrane region" description="Helical" evidence="1">
    <location>
        <begin position="163"/>
        <end position="182"/>
    </location>
</feature>
<dbReference type="Pfam" id="PF06966">
    <property type="entry name" value="DUF1295"/>
    <property type="match status" value="1"/>
</dbReference>
<protein>
    <submittedName>
        <fullName evidence="2">DUF1295 domain-containing protein</fullName>
    </submittedName>
</protein>
<dbReference type="Gene3D" id="1.20.120.1630">
    <property type="match status" value="1"/>
</dbReference>
<feature type="transmembrane region" description="Helical" evidence="1">
    <location>
        <begin position="237"/>
        <end position="258"/>
    </location>
</feature>
<feature type="transmembrane region" description="Helical" evidence="1">
    <location>
        <begin position="63"/>
        <end position="84"/>
    </location>
</feature>
<gene>
    <name evidence="2" type="ORF">ISQ63_02800</name>
</gene>
<dbReference type="PANTHER" id="PTHR32251:SF17">
    <property type="entry name" value="STEROID 5-ALPHA REDUCTASE C-TERMINAL DOMAIN-CONTAINING PROTEIN"/>
    <property type="match status" value="1"/>
</dbReference>
<keyword evidence="1" id="KW-0472">Membrane</keyword>
<organism evidence="2 3">
    <name type="scientific">SAR86 cluster bacterium</name>
    <dbReference type="NCBI Taxonomy" id="2030880"/>
    <lineage>
        <taxon>Bacteria</taxon>
        <taxon>Pseudomonadati</taxon>
        <taxon>Pseudomonadota</taxon>
        <taxon>Gammaproteobacteria</taxon>
        <taxon>SAR86 cluster</taxon>
    </lineage>
</organism>
<evidence type="ECO:0000313" key="3">
    <source>
        <dbReference type="Proteomes" id="UP000744438"/>
    </source>
</evidence>
<feature type="transmembrane region" description="Helical" evidence="1">
    <location>
        <begin position="90"/>
        <end position="110"/>
    </location>
</feature>
<comment type="caution">
    <text evidence="2">The sequence shown here is derived from an EMBL/GenBank/DDBJ whole genome shotgun (WGS) entry which is preliminary data.</text>
</comment>